<sequence length="180" mass="18305">MQPMQANDNVPGSPGSLSARICVWVATGLGLGLVTPAPGTFAGLWGLGVAAAVSALSPIGAQIGVIAVLLVGAVLICDIAARALGSTGDPGAIVLDEIVVLPIVFLAGPPLNWTVLLTGYVLFRLCDIWKPGLVRVAERLPGGLGIVADDAVAAVLANLLLQLLVWAERAGGYEWLVPSV</sequence>
<evidence type="ECO:0000256" key="1">
    <source>
        <dbReference type="SAM" id="Phobius"/>
    </source>
</evidence>
<name>A0A517TRC9_9BACT</name>
<feature type="transmembrane region" description="Helical" evidence="1">
    <location>
        <begin position="59"/>
        <end position="77"/>
    </location>
</feature>
<keyword evidence="1" id="KW-0472">Membrane</keyword>
<dbReference type="InterPro" id="IPR026037">
    <property type="entry name" value="PgpA"/>
</dbReference>
<dbReference type="AlphaFoldDB" id="A0A517TRC9"/>
<evidence type="ECO:0000313" key="4">
    <source>
        <dbReference type="Proteomes" id="UP000317909"/>
    </source>
</evidence>
<dbReference type="OrthoDB" id="9804091at2"/>
<keyword evidence="1" id="KW-0812">Transmembrane</keyword>
<dbReference type="KEGG" id="llh:I41_00840"/>
<feature type="transmembrane region" description="Helical" evidence="1">
    <location>
        <begin position="21"/>
        <end position="47"/>
    </location>
</feature>
<keyword evidence="3" id="KW-0378">Hydrolase</keyword>
<dbReference type="CDD" id="cd06971">
    <property type="entry name" value="PgpA"/>
    <property type="match status" value="1"/>
</dbReference>
<dbReference type="SUPFAM" id="SSF101307">
    <property type="entry name" value="YutG-like"/>
    <property type="match status" value="1"/>
</dbReference>
<keyword evidence="4" id="KW-1185">Reference proteome</keyword>
<dbReference type="PANTHER" id="PTHR36305:SF1">
    <property type="entry name" value="PHOSPHATIDYLGLYCEROPHOSPHATASE A"/>
    <property type="match status" value="1"/>
</dbReference>
<dbReference type="Proteomes" id="UP000317909">
    <property type="component" value="Chromosome"/>
</dbReference>
<dbReference type="InterPro" id="IPR036681">
    <property type="entry name" value="PgpA-like_sf"/>
</dbReference>
<dbReference type="EC" id="3.1.3.27" evidence="3"/>
<evidence type="ECO:0000313" key="3">
    <source>
        <dbReference type="EMBL" id="QDT70931.1"/>
    </source>
</evidence>
<organism evidence="3 4">
    <name type="scientific">Lacipirellula limnantheis</name>
    <dbReference type="NCBI Taxonomy" id="2528024"/>
    <lineage>
        <taxon>Bacteria</taxon>
        <taxon>Pseudomonadati</taxon>
        <taxon>Planctomycetota</taxon>
        <taxon>Planctomycetia</taxon>
        <taxon>Pirellulales</taxon>
        <taxon>Lacipirellulaceae</taxon>
        <taxon>Lacipirellula</taxon>
    </lineage>
</organism>
<dbReference type="InterPro" id="IPR007686">
    <property type="entry name" value="YutG/PgpA"/>
</dbReference>
<reference evidence="3 4" key="1">
    <citation type="submission" date="2019-02" db="EMBL/GenBank/DDBJ databases">
        <title>Deep-cultivation of Planctomycetes and their phenomic and genomic characterization uncovers novel biology.</title>
        <authorList>
            <person name="Wiegand S."/>
            <person name="Jogler M."/>
            <person name="Boedeker C."/>
            <person name="Pinto D."/>
            <person name="Vollmers J."/>
            <person name="Rivas-Marin E."/>
            <person name="Kohn T."/>
            <person name="Peeters S.H."/>
            <person name="Heuer A."/>
            <person name="Rast P."/>
            <person name="Oberbeckmann S."/>
            <person name="Bunk B."/>
            <person name="Jeske O."/>
            <person name="Meyerdierks A."/>
            <person name="Storesund J.E."/>
            <person name="Kallscheuer N."/>
            <person name="Luecker S."/>
            <person name="Lage O.M."/>
            <person name="Pohl T."/>
            <person name="Merkel B.J."/>
            <person name="Hornburger P."/>
            <person name="Mueller R.-W."/>
            <person name="Bruemmer F."/>
            <person name="Labrenz M."/>
            <person name="Spormann A.M."/>
            <person name="Op den Camp H."/>
            <person name="Overmann J."/>
            <person name="Amann R."/>
            <person name="Jetten M.S.M."/>
            <person name="Mascher T."/>
            <person name="Medema M.H."/>
            <person name="Devos D.P."/>
            <person name="Kaster A.-K."/>
            <person name="Ovreas L."/>
            <person name="Rohde M."/>
            <person name="Galperin M.Y."/>
            <person name="Jogler C."/>
        </authorList>
    </citation>
    <scope>NUCLEOTIDE SEQUENCE [LARGE SCALE GENOMIC DNA]</scope>
    <source>
        <strain evidence="3 4">I41</strain>
    </source>
</reference>
<feature type="transmembrane region" description="Helical" evidence="1">
    <location>
        <begin position="98"/>
        <end position="123"/>
    </location>
</feature>
<dbReference type="Pfam" id="PF04608">
    <property type="entry name" value="PgpA"/>
    <property type="match status" value="1"/>
</dbReference>
<accession>A0A517TRC9</accession>
<keyword evidence="1" id="KW-1133">Transmembrane helix</keyword>
<feature type="domain" description="YutG/PgpA" evidence="2">
    <location>
        <begin position="24"/>
        <end position="164"/>
    </location>
</feature>
<dbReference type="PIRSF" id="PIRSF006162">
    <property type="entry name" value="PgpA"/>
    <property type="match status" value="1"/>
</dbReference>
<dbReference type="GO" id="GO:0006629">
    <property type="term" value="P:lipid metabolic process"/>
    <property type="evidence" value="ECO:0007669"/>
    <property type="project" value="InterPro"/>
</dbReference>
<proteinExistence type="predicted"/>
<dbReference type="GO" id="GO:0008962">
    <property type="term" value="F:phosphatidylglycerophosphatase activity"/>
    <property type="evidence" value="ECO:0007669"/>
    <property type="project" value="UniProtKB-EC"/>
</dbReference>
<dbReference type="PANTHER" id="PTHR36305">
    <property type="entry name" value="PHOSPHATIDYLGLYCEROPHOSPHATASE A"/>
    <property type="match status" value="1"/>
</dbReference>
<evidence type="ECO:0000259" key="2">
    <source>
        <dbReference type="Pfam" id="PF04608"/>
    </source>
</evidence>
<gene>
    <name evidence="3" type="primary">pgpA</name>
    <name evidence="3" type="ORF">I41_00840</name>
</gene>
<protein>
    <submittedName>
        <fullName evidence="3">Phosphatidylglycerophosphatase A</fullName>
        <ecNumber evidence="3">3.1.3.27</ecNumber>
    </submittedName>
</protein>
<dbReference type="EMBL" id="CP036339">
    <property type="protein sequence ID" value="QDT70931.1"/>
    <property type="molecule type" value="Genomic_DNA"/>
</dbReference>